<dbReference type="GO" id="GO:0005634">
    <property type="term" value="C:nucleus"/>
    <property type="evidence" value="ECO:0007669"/>
    <property type="project" value="UniProtKB-SubCell"/>
</dbReference>
<proteinExistence type="inferred from homology"/>
<keyword evidence="13" id="KW-0342">GTP-binding</keyword>
<dbReference type="Pfam" id="PF05033">
    <property type="entry name" value="Pre-SET"/>
    <property type="match status" value="1"/>
</dbReference>
<dbReference type="CDD" id="cd15490">
    <property type="entry name" value="eIF2_gamma_III"/>
    <property type="match status" value="1"/>
</dbReference>
<keyword evidence="8" id="KW-0808">Transferase</keyword>
<evidence type="ECO:0000259" key="21">
    <source>
        <dbReference type="PROSITE" id="PS50867"/>
    </source>
</evidence>
<feature type="domain" description="Chromo" evidence="19">
    <location>
        <begin position="302"/>
        <end position="360"/>
    </location>
</feature>
<dbReference type="Pfam" id="PF03144">
    <property type="entry name" value="GTP_EFTU_D2"/>
    <property type="match status" value="1"/>
</dbReference>
<feature type="domain" description="SET" evidence="20">
    <location>
        <begin position="561"/>
        <end position="686"/>
    </location>
</feature>
<organism evidence="23">
    <name type="scientific">Anopheles darlingi</name>
    <name type="common">Mosquito</name>
    <dbReference type="NCBI Taxonomy" id="43151"/>
    <lineage>
        <taxon>Eukaryota</taxon>
        <taxon>Metazoa</taxon>
        <taxon>Ecdysozoa</taxon>
        <taxon>Arthropoda</taxon>
        <taxon>Hexapoda</taxon>
        <taxon>Insecta</taxon>
        <taxon>Pterygota</taxon>
        <taxon>Neoptera</taxon>
        <taxon>Endopterygota</taxon>
        <taxon>Diptera</taxon>
        <taxon>Nematocera</taxon>
        <taxon>Culicoidea</taxon>
        <taxon>Culicidae</taxon>
        <taxon>Anophelinae</taxon>
        <taxon>Anopheles</taxon>
    </lineage>
</organism>
<dbReference type="Pfam" id="PF09173">
    <property type="entry name" value="eIF2_C"/>
    <property type="match status" value="1"/>
</dbReference>
<keyword evidence="9" id="KW-0949">S-adenosyl-L-methionine</keyword>
<dbReference type="InterPro" id="IPR023779">
    <property type="entry name" value="Chromodomain_CS"/>
</dbReference>
<dbReference type="PROSITE" id="PS51722">
    <property type="entry name" value="G_TR_2"/>
    <property type="match status" value="1"/>
</dbReference>
<dbReference type="FunFam" id="2.40.30.10:FF:000011">
    <property type="entry name" value="Eukaryotic translation initiation factor 2 subunit gamma"/>
    <property type="match status" value="1"/>
</dbReference>
<dbReference type="InterPro" id="IPR001214">
    <property type="entry name" value="SET_dom"/>
</dbReference>
<dbReference type="GO" id="GO:0008270">
    <property type="term" value="F:zinc ion binding"/>
    <property type="evidence" value="ECO:0007669"/>
    <property type="project" value="InterPro"/>
</dbReference>
<dbReference type="SUPFAM" id="SSF50465">
    <property type="entry name" value="EF-Tu/eEF-1alpha/eIF2-gamma C-terminal domain"/>
    <property type="match status" value="1"/>
</dbReference>
<feature type="region of interest" description="Disordered" evidence="18">
    <location>
        <begin position="250"/>
        <end position="301"/>
    </location>
</feature>
<dbReference type="GO" id="GO:0008757">
    <property type="term" value="F:S-adenosylmethionine-dependent methyltransferase activity"/>
    <property type="evidence" value="ECO:0007669"/>
    <property type="project" value="UniProtKB-ARBA"/>
</dbReference>
<comment type="catalytic activity">
    <reaction evidence="16">
        <text>GTP + H2O = GDP + phosphate + H(+)</text>
        <dbReference type="Rhea" id="RHEA:19669"/>
        <dbReference type="ChEBI" id="CHEBI:15377"/>
        <dbReference type="ChEBI" id="CHEBI:15378"/>
        <dbReference type="ChEBI" id="CHEBI:37565"/>
        <dbReference type="ChEBI" id="CHEBI:43474"/>
        <dbReference type="ChEBI" id="CHEBI:58189"/>
        <dbReference type="EC" id="3.6.5.3"/>
    </reaction>
</comment>
<accession>W5JMA9</accession>
<dbReference type="CDD" id="cd01888">
    <property type="entry name" value="eIF2_gamma"/>
    <property type="match status" value="1"/>
</dbReference>
<dbReference type="Pfam" id="PF00009">
    <property type="entry name" value="GTP_EFTU"/>
    <property type="match status" value="1"/>
</dbReference>
<reference evidence="24" key="4">
    <citation type="submission" date="2015-06" db="UniProtKB">
        <authorList>
            <consortium name="EnsemblMetazoa"/>
        </authorList>
    </citation>
    <scope>IDENTIFICATION</scope>
</reference>
<dbReference type="Gene3D" id="3.40.50.300">
    <property type="entry name" value="P-loop containing nucleotide triphosphate hydrolases"/>
    <property type="match status" value="2"/>
</dbReference>
<dbReference type="Pfam" id="PF00385">
    <property type="entry name" value="Chromo"/>
    <property type="match status" value="1"/>
</dbReference>
<dbReference type="InterPro" id="IPR044127">
    <property type="entry name" value="eIF2g_dom_2"/>
</dbReference>
<dbReference type="Gene3D" id="2.40.30.10">
    <property type="entry name" value="Translation factors"/>
    <property type="match status" value="2"/>
</dbReference>
<evidence type="ECO:0000256" key="11">
    <source>
        <dbReference type="ARBA" id="ARBA00022801"/>
    </source>
</evidence>
<dbReference type="FunFam" id="3.40.50.300:FF:000065">
    <property type="entry name" value="Eukaryotic translation initiation factor 2 subunit gamma"/>
    <property type="match status" value="1"/>
</dbReference>
<dbReference type="GO" id="GO:0003924">
    <property type="term" value="F:GTPase activity"/>
    <property type="evidence" value="ECO:0007669"/>
    <property type="project" value="InterPro"/>
</dbReference>
<evidence type="ECO:0000256" key="14">
    <source>
        <dbReference type="ARBA" id="ARBA00023242"/>
    </source>
</evidence>
<protein>
    <recommendedName>
        <fullName evidence="5">protein-synthesizing GTPase</fullName>
        <ecNumber evidence="5">3.6.5.3</ecNumber>
    </recommendedName>
</protein>
<evidence type="ECO:0000256" key="18">
    <source>
        <dbReference type="SAM" id="MobiDB-lite"/>
    </source>
</evidence>
<evidence type="ECO:0000256" key="4">
    <source>
        <dbReference type="ARBA" id="ARBA00007249"/>
    </source>
</evidence>
<keyword evidence="15" id="KW-0137">Centromere</keyword>
<dbReference type="SMART" id="SM00298">
    <property type="entry name" value="CHROMO"/>
    <property type="match status" value="1"/>
</dbReference>
<evidence type="ECO:0000256" key="8">
    <source>
        <dbReference type="ARBA" id="ARBA00022603"/>
    </source>
</evidence>
<dbReference type="EC" id="3.6.5.3" evidence="5"/>
<evidence type="ECO:0000256" key="1">
    <source>
        <dbReference type="ARBA" id="ARBA00004123"/>
    </source>
</evidence>
<dbReference type="CDD" id="cd03688">
    <property type="entry name" value="eIF2_gamma_II"/>
    <property type="match status" value="1"/>
</dbReference>
<comment type="similarity">
    <text evidence="4">Belongs to the TRAFAC class translation factor GTPase superfamily. Classic translation factor GTPase family. EF-Tu/EF-1A subfamily.</text>
</comment>
<sequence length="1111" mass="122795">MSSTDQQASTATTGQPHLQQQDLSKLDITKLTPLSPEVISRQATINIGTIGHVAHGKSTVVKAISGVQTVRFKNELERNITIKLELLSPELIHKLTTDSEALKGFIKKTHERYKPMGYASCPKGTSPTVATSNGKGQRKRKLSDEALAISPSKLGDFSSQMKQAKIMDFFNKSPPLRVATITTEANTEVANAKQDSAEIKQDNIEAACKAEVLSMGSRTSLPAGLRKEGIMNPGEATATARQTIEGFVGRRSIGEAASPSRSSTKSKSKVKTPQSSSAKPSSCSSSRGAPKKSHKKSSDEEYEVRSIEDIQIVRSDPYFLIKWKGYDDSHATWEPLEHLRSCNMLNDFLQEQLDRVKDVVTEIEEQIEQCEEYLQVLHTHQSGLKTAYEIFTEYEQYDWSQVCADLIVMAKLKMHKSHRKNIWNRIVQAKCWELSFNKRHQQLLLLQRFENLINSQEPTCKVIVINDQDLDEPPSNFTYLRTNIATEGIAIPNDPPYGCMCNPCNSRAESCCGKMAGGRFAYSSGKRRLALKPGAPIYECNKRCSCGPDCPNRVVQHGSRCNLTLFKTNNGRGWGVRTNVVIYEGQYISEYCGEVIAYEEAEKRGREYDAVGRTYLFDLDFNGADNLYTLDAARYGNISRFYNHSCDPNCGIWSVWIDCLDPNLPLLAFFALRRIEPGEELTFNYHSQIGGQSSSSAASDGPASGSVPDEVEKTNGLPSVQSYANAKIYKCDNPKCLRPTCFTSGGSSKDDSFPCYRPACTGRFQLVRHVSFVDCPGHDILMATMLNGAAVMDAALLLIAGNESCPQPQTSEHLAAIEIMKLKHIIILQNKIDLVKDTQAKEQYDQIVKFVQGTVAEGAPIIPISAQLKYNIEVLCEYITKKIPIPPRNFIDPPRLIVIRSFDVNKPGCEVNDLKGGVAGGSILRGVLTVGQEIEVRPGLVSKDAEGRLTCKPIFSRIVSLYTEQNELQFAVPGGLIGVGTKIEPTLCRADRLVGQVLGAVGALPNIFIELEVSYYLLKRLLGVRTEGDKKGAKVQKLVRHEMLLVNIGSLSTGGRVVATRADLAKIALTNPVCTEKNEKIALSRRVENHWRLIGWGQIRGGTVIEPLKEN</sequence>
<name>W5JMA9_ANODA</name>
<dbReference type="AlphaFoldDB" id="W5JMA9"/>
<dbReference type="GO" id="GO:0005850">
    <property type="term" value="C:eukaryotic translation initiation factor 2 complex"/>
    <property type="evidence" value="ECO:0007669"/>
    <property type="project" value="TreeGrafter"/>
</dbReference>
<dbReference type="Pfam" id="PF00856">
    <property type="entry name" value="SET"/>
    <property type="match status" value="1"/>
</dbReference>
<dbReference type="FunFam" id="3.40.50.300:FF:002336">
    <property type="entry name" value="Histone-lysine N-methyltransferase Su(var)3-9"/>
    <property type="match status" value="1"/>
</dbReference>
<dbReference type="SUPFAM" id="SSF54160">
    <property type="entry name" value="Chromo domain-like"/>
    <property type="match status" value="1"/>
</dbReference>
<feature type="compositionally biased region" description="Low complexity" evidence="18">
    <location>
        <begin position="271"/>
        <end position="288"/>
    </location>
</feature>
<dbReference type="NCBIfam" id="NF003077">
    <property type="entry name" value="PRK04000.1"/>
    <property type="match status" value="1"/>
</dbReference>
<dbReference type="VEuPathDB" id="VectorBase:ADAR2_002776"/>
<dbReference type="HOGENOM" id="CLU_009426_1_0_1"/>
<evidence type="ECO:0000256" key="16">
    <source>
        <dbReference type="ARBA" id="ARBA00048107"/>
    </source>
</evidence>
<feature type="compositionally biased region" description="Low complexity" evidence="18">
    <location>
        <begin position="1"/>
        <end position="13"/>
    </location>
</feature>
<dbReference type="eggNOG" id="KOG0466">
    <property type="taxonomic scope" value="Eukaryota"/>
</dbReference>
<dbReference type="Proteomes" id="UP000000673">
    <property type="component" value="Unassembled WGS sequence"/>
</dbReference>
<evidence type="ECO:0000256" key="3">
    <source>
        <dbReference type="ARBA" id="ARBA00004584"/>
    </source>
</evidence>
<dbReference type="SUPFAM" id="SSF82199">
    <property type="entry name" value="SET domain"/>
    <property type="match status" value="1"/>
</dbReference>
<dbReference type="VEuPathDB" id="VectorBase:ADAC003826"/>
<evidence type="ECO:0000256" key="2">
    <source>
        <dbReference type="ARBA" id="ARBA00004496"/>
    </source>
</evidence>
<evidence type="ECO:0000256" key="7">
    <source>
        <dbReference type="ARBA" id="ARBA00022540"/>
    </source>
</evidence>
<dbReference type="InterPro" id="IPR000953">
    <property type="entry name" value="Chromo/chromo_shadow_dom"/>
</dbReference>
<dbReference type="GO" id="GO:0005525">
    <property type="term" value="F:GTP binding"/>
    <property type="evidence" value="ECO:0007669"/>
    <property type="project" value="UniProtKB-KW"/>
</dbReference>
<dbReference type="InterPro" id="IPR027417">
    <property type="entry name" value="P-loop_NTPase"/>
</dbReference>
<evidence type="ECO:0000256" key="9">
    <source>
        <dbReference type="ARBA" id="ARBA00022691"/>
    </source>
</evidence>
<gene>
    <name evidence="23" type="ORF">AND_003826</name>
</gene>
<keyword evidence="6" id="KW-0158">Chromosome</keyword>
<dbReference type="InterPro" id="IPR050543">
    <property type="entry name" value="eIF2G"/>
</dbReference>
<comment type="subcellular location">
    <subcellularLocation>
        <location evidence="3">Chromosome</location>
        <location evidence="3">Centromere</location>
    </subcellularLocation>
    <subcellularLocation>
        <location evidence="2">Cytoplasm</location>
    </subcellularLocation>
    <subcellularLocation>
        <location evidence="1">Nucleus</location>
    </subcellularLocation>
</comment>
<dbReference type="SUPFAM" id="SSF50447">
    <property type="entry name" value="Translation proteins"/>
    <property type="match status" value="1"/>
</dbReference>
<dbReference type="InterPro" id="IPR016197">
    <property type="entry name" value="Chromo-like_dom_sf"/>
</dbReference>
<feature type="domain" description="Pre-SET" evidence="21">
    <location>
        <begin position="497"/>
        <end position="558"/>
    </location>
</feature>
<keyword evidence="8" id="KW-0489">Methyltransferase</keyword>
<dbReference type="InterPro" id="IPR015256">
    <property type="entry name" value="eIF2g_C"/>
</dbReference>
<feature type="domain" description="Tr-type G" evidence="22">
    <location>
        <begin position="768"/>
        <end position="888"/>
    </location>
</feature>
<evidence type="ECO:0000256" key="17">
    <source>
        <dbReference type="SAM" id="Coils"/>
    </source>
</evidence>
<dbReference type="CDD" id="cd10542">
    <property type="entry name" value="SET_SUV39H"/>
    <property type="match status" value="1"/>
</dbReference>
<dbReference type="InterPro" id="IPR023780">
    <property type="entry name" value="Chromo_domain"/>
</dbReference>
<evidence type="ECO:0000256" key="13">
    <source>
        <dbReference type="ARBA" id="ARBA00023134"/>
    </source>
</evidence>
<feature type="compositionally biased region" description="Low complexity" evidence="18">
    <location>
        <begin position="692"/>
        <end position="706"/>
    </location>
</feature>
<dbReference type="GO" id="GO:0000775">
    <property type="term" value="C:chromosome, centromeric region"/>
    <property type="evidence" value="ECO:0007669"/>
    <property type="project" value="UniProtKB-SubCell"/>
</dbReference>
<reference evidence="23" key="3">
    <citation type="journal article" date="2013" name="Nucleic Acids Res.">
        <title>The genome of Anopheles darlingi, the main neotropical malaria vector.</title>
        <authorList>
            <person name="Marinotti O."/>
            <person name="Cerqueira G.C."/>
            <person name="de Almeida L.G."/>
            <person name="Ferro M.I."/>
            <person name="Loreto E.L."/>
            <person name="Zaha A."/>
            <person name="Teixeira S.M."/>
            <person name="Wespiser A.R."/>
            <person name="Almeida E Silva A."/>
            <person name="Schlindwein A.D."/>
            <person name="Pacheco A.C."/>
            <person name="Silva A.L."/>
            <person name="Graveley B.R."/>
            <person name="Walenz B.P."/>
            <person name="Lima Bde A."/>
            <person name="Ribeiro C.A."/>
            <person name="Nunes-Silva C.G."/>
            <person name="de Carvalho C.R."/>
            <person name="Soares C.M."/>
            <person name="de Menezes C.B."/>
            <person name="Matiolli C."/>
            <person name="Caffrey D."/>
            <person name="Araujo D.A."/>
            <person name="de Oliveira D.M."/>
            <person name="Golenbock D."/>
            <person name="Grisard E.C."/>
            <person name="Fantinatti-Garboggini F."/>
            <person name="de Carvalho F.M."/>
            <person name="Barcellos F.G."/>
            <person name="Prosdocimi F."/>
            <person name="May G."/>
            <person name="Azevedo Junior G.M."/>
            <person name="Guimaraes G.M."/>
            <person name="Goldman G.H."/>
            <person name="Padilha I.Q."/>
            <person name="Batista Jda S."/>
            <person name="Ferro J.A."/>
            <person name="Ribeiro J.M."/>
            <person name="Fietto J.L."/>
            <person name="Dabbas K.M."/>
            <person name="Cerdeira L."/>
            <person name="Agnez-Lima L.F."/>
            <person name="Brocchi M."/>
            <person name="de Carvalho M.O."/>
            <person name="Teixeira Mde M."/>
            <person name="Diniz Maia Mde M."/>
            <person name="Goldman M.H."/>
            <person name="Cruz Schneider M.P."/>
            <person name="Felipe M.S."/>
            <person name="Hungria M."/>
            <person name="Nicolas M.F."/>
            <person name="Pereira M."/>
            <person name="Montes M.A."/>
            <person name="Cantao M.E."/>
            <person name="Vincentz M."/>
            <person name="Rafael M.S."/>
            <person name="Silverman N."/>
            <person name="Stoco P.H."/>
            <person name="Souza R.C."/>
            <person name="Vicentini R."/>
            <person name="Gazzinelli R.T."/>
            <person name="Neves Rde O."/>
            <person name="Silva R."/>
            <person name="Astolfi-Filho S."/>
            <person name="Maciel T.E."/>
            <person name="Urmenyi T.P."/>
            <person name="Tadei W.P."/>
            <person name="Camargo E.P."/>
            <person name="de Vasconcelos A.T."/>
        </authorList>
    </citation>
    <scope>NUCLEOTIDE SEQUENCE</scope>
</reference>
<dbReference type="OMA" id="GLLGCKC"/>
<feature type="region of interest" description="Disordered" evidence="18">
    <location>
        <begin position="120"/>
        <end position="141"/>
    </location>
</feature>
<keyword evidence="14" id="KW-0539">Nucleus</keyword>
<dbReference type="CDD" id="cd00024">
    <property type="entry name" value="CD_CSD"/>
    <property type="match status" value="1"/>
</dbReference>
<dbReference type="InterPro" id="IPR044128">
    <property type="entry name" value="eIF2g_GTP-bd"/>
</dbReference>
<feature type="compositionally biased region" description="Polar residues" evidence="18">
    <location>
        <begin position="123"/>
        <end position="135"/>
    </location>
</feature>
<dbReference type="SMART" id="SM00468">
    <property type="entry name" value="PreSET"/>
    <property type="match status" value="1"/>
</dbReference>
<keyword evidence="17" id="KW-0175">Coiled coil</keyword>
<dbReference type="SMART" id="SM00317">
    <property type="entry name" value="SET"/>
    <property type="match status" value="1"/>
</dbReference>
<dbReference type="GO" id="GO:0000049">
    <property type="term" value="F:tRNA binding"/>
    <property type="evidence" value="ECO:0007669"/>
    <property type="project" value="InterPro"/>
</dbReference>
<feature type="region of interest" description="Disordered" evidence="18">
    <location>
        <begin position="1"/>
        <end position="21"/>
    </location>
</feature>
<dbReference type="InterPro" id="IPR000795">
    <property type="entry name" value="T_Tr_GTP-bd_dom"/>
</dbReference>
<evidence type="ECO:0000313" key="25">
    <source>
        <dbReference type="Proteomes" id="UP000000673"/>
    </source>
</evidence>
<dbReference type="InterPro" id="IPR004161">
    <property type="entry name" value="EFTu-like_2"/>
</dbReference>
<dbReference type="GO" id="GO:0005829">
    <property type="term" value="C:cytosol"/>
    <property type="evidence" value="ECO:0007669"/>
    <property type="project" value="TreeGrafter"/>
</dbReference>
<reference evidence="23 25" key="1">
    <citation type="journal article" date="2010" name="BMC Genomics">
        <title>Combination of measures distinguishes pre-miRNAs from other stem-loops in the genome of the newly sequenced Anopheles darlingi.</title>
        <authorList>
            <person name="Mendes N.D."/>
            <person name="Freitas A.T."/>
            <person name="Vasconcelos A.T."/>
            <person name="Sagot M.F."/>
        </authorList>
    </citation>
    <scope>NUCLEOTIDE SEQUENCE</scope>
</reference>
<dbReference type="PANTHER" id="PTHR42854">
    <property type="entry name" value="EUKARYOTIC TRANSLATION INITIATION FACTOR 2 SUBUNIT 3 FAMILY MEMBER"/>
    <property type="match status" value="1"/>
</dbReference>
<dbReference type="PROSITE" id="PS50280">
    <property type="entry name" value="SET"/>
    <property type="match status" value="1"/>
</dbReference>
<evidence type="ECO:0000259" key="19">
    <source>
        <dbReference type="PROSITE" id="PS50013"/>
    </source>
</evidence>
<evidence type="ECO:0000256" key="12">
    <source>
        <dbReference type="ARBA" id="ARBA00022917"/>
    </source>
</evidence>
<keyword evidence="11" id="KW-0378">Hydrolase</keyword>
<dbReference type="PROSITE" id="PS50867">
    <property type="entry name" value="PRE_SET"/>
    <property type="match status" value="1"/>
</dbReference>
<dbReference type="eggNOG" id="KOG1082">
    <property type="taxonomic scope" value="Eukaryota"/>
</dbReference>
<evidence type="ECO:0000256" key="6">
    <source>
        <dbReference type="ARBA" id="ARBA00022454"/>
    </source>
</evidence>
<dbReference type="Gene3D" id="2.170.270.10">
    <property type="entry name" value="SET domain"/>
    <property type="match status" value="1"/>
</dbReference>
<dbReference type="GO" id="GO:0042054">
    <property type="term" value="F:histone methyltransferase activity"/>
    <property type="evidence" value="ECO:0007669"/>
    <property type="project" value="InterPro"/>
</dbReference>
<keyword evidence="25" id="KW-1185">Reference proteome</keyword>
<dbReference type="FunFam" id="2.40.30.10:FF:000009">
    <property type="entry name" value="Eukaryotic translation initiation factor 2 subunit gamma"/>
    <property type="match status" value="1"/>
</dbReference>
<dbReference type="EnsemblMetazoa" id="ADAC003826-RA">
    <property type="protein sequence ID" value="ADAC003826-PA"/>
    <property type="gene ID" value="ADAC003826"/>
</dbReference>
<dbReference type="GO" id="GO:0003743">
    <property type="term" value="F:translation initiation factor activity"/>
    <property type="evidence" value="ECO:0007669"/>
    <property type="project" value="UniProtKB-KW"/>
</dbReference>
<keyword evidence="12" id="KW-0648">Protein biosynthesis</keyword>
<evidence type="ECO:0000256" key="5">
    <source>
        <dbReference type="ARBA" id="ARBA00011986"/>
    </source>
</evidence>
<dbReference type="EMBL" id="ADMH02001019">
    <property type="protein sequence ID" value="ETN64423.1"/>
    <property type="molecule type" value="Genomic_DNA"/>
</dbReference>
<keyword evidence="10" id="KW-0547">Nucleotide-binding</keyword>
<reference evidence="23" key="2">
    <citation type="submission" date="2010-05" db="EMBL/GenBank/DDBJ databases">
        <authorList>
            <person name="Almeida L.G."/>
            <person name="Nicolas M.F."/>
            <person name="Souza R.C."/>
            <person name="Vasconcelos A.T.R."/>
        </authorList>
    </citation>
    <scope>NUCLEOTIDE SEQUENCE</scope>
</reference>
<dbReference type="PROSITE" id="PS50013">
    <property type="entry name" value="CHROMO_2"/>
    <property type="match status" value="1"/>
</dbReference>
<dbReference type="GO" id="GO:0001731">
    <property type="term" value="P:formation of translation preinitiation complex"/>
    <property type="evidence" value="ECO:0007669"/>
    <property type="project" value="TreeGrafter"/>
</dbReference>
<dbReference type="Gene3D" id="2.40.50.40">
    <property type="match status" value="1"/>
</dbReference>
<dbReference type="InterPro" id="IPR009000">
    <property type="entry name" value="Transl_B-barrel_sf"/>
</dbReference>
<evidence type="ECO:0000256" key="10">
    <source>
        <dbReference type="ARBA" id="ARBA00022741"/>
    </source>
</evidence>
<dbReference type="InterPro" id="IPR009001">
    <property type="entry name" value="Transl_elong_EF1A/Init_IF2_C"/>
</dbReference>
<feature type="coiled-coil region" evidence="17">
    <location>
        <begin position="346"/>
        <end position="373"/>
    </location>
</feature>
<dbReference type="GO" id="GO:0008170">
    <property type="term" value="F:N-methyltransferase activity"/>
    <property type="evidence" value="ECO:0007669"/>
    <property type="project" value="UniProtKB-ARBA"/>
</dbReference>
<keyword evidence="7" id="KW-0396">Initiation factor</keyword>
<dbReference type="VEuPathDB" id="VectorBase:ADAR2_003768"/>
<dbReference type="PROSITE" id="PS00598">
    <property type="entry name" value="CHROMO_1"/>
    <property type="match status" value="1"/>
</dbReference>
<dbReference type="InterPro" id="IPR007728">
    <property type="entry name" value="Pre-SET_dom"/>
</dbReference>
<evidence type="ECO:0000259" key="20">
    <source>
        <dbReference type="PROSITE" id="PS50280"/>
    </source>
</evidence>
<feature type="region of interest" description="Disordered" evidence="18">
    <location>
        <begin position="692"/>
        <end position="715"/>
    </location>
</feature>
<dbReference type="STRING" id="43151.W5JMA9"/>
<dbReference type="GO" id="GO:0032259">
    <property type="term" value="P:methylation"/>
    <property type="evidence" value="ECO:0007669"/>
    <property type="project" value="UniProtKB-KW"/>
</dbReference>
<evidence type="ECO:0000313" key="23">
    <source>
        <dbReference type="EMBL" id="ETN64423.1"/>
    </source>
</evidence>
<dbReference type="FunCoup" id="W5JMA9">
    <property type="interactions" value="1332"/>
</dbReference>
<evidence type="ECO:0000259" key="22">
    <source>
        <dbReference type="PROSITE" id="PS51722"/>
    </source>
</evidence>
<dbReference type="InterPro" id="IPR046341">
    <property type="entry name" value="SET_dom_sf"/>
</dbReference>
<evidence type="ECO:0000313" key="24">
    <source>
        <dbReference type="EnsemblMetazoa" id="ADAC003826-PA"/>
    </source>
</evidence>
<dbReference type="PANTHER" id="PTHR42854:SF3">
    <property type="entry name" value="EUKARYOTIC TRANSLATION INITIATION FACTOR 2 SUBUNIT 3-RELATED"/>
    <property type="match status" value="1"/>
</dbReference>
<evidence type="ECO:0000256" key="15">
    <source>
        <dbReference type="ARBA" id="ARBA00023328"/>
    </source>
</evidence>
<dbReference type="SUPFAM" id="SSF52540">
    <property type="entry name" value="P-loop containing nucleoside triphosphate hydrolases"/>
    <property type="match status" value="2"/>
</dbReference>